<feature type="region of interest" description="Disordered" evidence="1">
    <location>
        <begin position="1"/>
        <end position="218"/>
    </location>
</feature>
<dbReference type="InParanoid" id="A0A316VDV9"/>
<accession>A0A316VDV9</accession>
<feature type="region of interest" description="Disordered" evidence="1">
    <location>
        <begin position="370"/>
        <end position="505"/>
    </location>
</feature>
<dbReference type="Proteomes" id="UP000245771">
    <property type="component" value="Unassembled WGS sequence"/>
</dbReference>
<evidence type="ECO:0000256" key="1">
    <source>
        <dbReference type="SAM" id="MobiDB-lite"/>
    </source>
</evidence>
<feature type="compositionally biased region" description="Polar residues" evidence="1">
    <location>
        <begin position="623"/>
        <end position="641"/>
    </location>
</feature>
<feature type="compositionally biased region" description="Polar residues" evidence="1">
    <location>
        <begin position="409"/>
        <end position="429"/>
    </location>
</feature>
<name>A0A316VDV9_9BASI</name>
<feature type="compositionally biased region" description="Low complexity" evidence="1">
    <location>
        <begin position="671"/>
        <end position="687"/>
    </location>
</feature>
<evidence type="ECO:0000313" key="3">
    <source>
        <dbReference type="Proteomes" id="UP000245771"/>
    </source>
</evidence>
<feature type="compositionally biased region" description="Polar residues" evidence="1">
    <location>
        <begin position="109"/>
        <end position="118"/>
    </location>
</feature>
<feature type="compositionally biased region" description="Low complexity" evidence="1">
    <location>
        <begin position="119"/>
        <end position="148"/>
    </location>
</feature>
<sequence length="722" mass="76777">MAAEQETMASRQSSAGPSGTLSPLRKAMSLSTLFRHNLDAKQSSASQSQANNKYTAQSTQSSASPPVSSTLLPSSTSSTLPHMKRMRRRLSFRKSPSMSPNNAIGAGSYISSPQNCTDTPSSIASSASGATPASLSSSSGSTFAATFSNPRGRPRSGSCRASLLSGGGRILPFTIPGSTTEEELSVDETPKGNRASKRNSRVRSTSSSPPMPPRRPVTPAPLLVLDEDMNSLGITTRPLSPWLASPSARTPTDTLSRQNGLGLSAPFASSYPDASMAQLHLPSSSMHRLSLCPSQESFHCRGLEQGNGKTIEPSAMILPSNAMAPPMIRSVSATTTTSEGSKARLNKDINPGSPLGWRRRPWALSLQLQPHGHTSRPLASPTGLTPPPTAKPAKIEEDKCQSDVVSPPSRFSLSSEDTSNVSRLSSNQQTDEETEVHEDEMSSFVASPGSEWSSSAFSFDTTLESPTSRPESQFGPSPDPSNVSATIRRRSNTVSVIPDPRSSSLPSRPLKYVRKAIPVMHITTAATVNDDIPAICPASPPARVRLHLSLPPSTVAKGLPQAHTMLMPTTASTLEFKETICRSLQLRHGLSISPSQLGLFVPEQQNESNLSLSPNQSPLHLGSNGSTSPFSRSPCLPSSSTLGSSKGGFLRSRLRSSSNAGARVSMEGIPSSSSVQQQQQQQTSNQLLSPSLRSSQALRQMQNESALYQEGLQDDDLIIVRF</sequence>
<dbReference type="GeneID" id="37022691"/>
<dbReference type="AlphaFoldDB" id="A0A316VDV9"/>
<feature type="compositionally biased region" description="Polar residues" evidence="1">
    <location>
        <begin position="450"/>
        <end position="485"/>
    </location>
</feature>
<protein>
    <submittedName>
        <fullName evidence="2">Uncharacterized protein</fullName>
    </submittedName>
</protein>
<feature type="compositionally biased region" description="Low complexity" evidence="1">
    <location>
        <begin position="608"/>
        <end position="619"/>
    </location>
</feature>
<gene>
    <name evidence="2" type="ORF">FA14DRAFT_179234</name>
</gene>
<feature type="region of interest" description="Disordered" evidence="1">
    <location>
        <begin position="332"/>
        <end position="356"/>
    </location>
</feature>
<feature type="compositionally biased region" description="Basic residues" evidence="1">
    <location>
        <begin position="82"/>
        <end position="92"/>
    </location>
</feature>
<feature type="compositionally biased region" description="Polar residues" evidence="1">
    <location>
        <begin position="7"/>
        <end position="21"/>
    </location>
</feature>
<reference evidence="2 3" key="1">
    <citation type="journal article" date="2018" name="Mol. Biol. Evol.">
        <title>Broad Genomic Sampling Reveals a Smut Pathogenic Ancestry of the Fungal Clade Ustilaginomycotina.</title>
        <authorList>
            <person name="Kijpornyongpan T."/>
            <person name="Mondo S.J."/>
            <person name="Barry K."/>
            <person name="Sandor L."/>
            <person name="Lee J."/>
            <person name="Lipzen A."/>
            <person name="Pangilinan J."/>
            <person name="LaButti K."/>
            <person name="Hainaut M."/>
            <person name="Henrissat B."/>
            <person name="Grigoriev I.V."/>
            <person name="Spatafora J.W."/>
            <person name="Aime M.C."/>
        </authorList>
    </citation>
    <scope>NUCLEOTIDE SEQUENCE [LARGE SCALE GENOMIC DNA]</scope>
    <source>
        <strain evidence="2 3">MCA 3882</strain>
    </source>
</reference>
<feature type="region of interest" description="Disordered" evidence="1">
    <location>
        <begin position="608"/>
        <end position="687"/>
    </location>
</feature>
<dbReference type="EMBL" id="KZ819603">
    <property type="protein sequence ID" value="PWN35867.1"/>
    <property type="molecule type" value="Genomic_DNA"/>
</dbReference>
<feature type="compositionally biased region" description="Low complexity" evidence="1">
    <location>
        <begin position="642"/>
        <end position="658"/>
    </location>
</feature>
<proteinExistence type="predicted"/>
<dbReference type="OrthoDB" id="10401557at2759"/>
<feature type="compositionally biased region" description="Pro residues" evidence="1">
    <location>
        <begin position="209"/>
        <end position="218"/>
    </location>
</feature>
<dbReference type="RefSeq" id="XP_025356169.1">
    <property type="nucleotide sequence ID" value="XM_025500910.1"/>
</dbReference>
<evidence type="ECO:0000313" key="2">
    <source>
        <dbReference type="EMBL" id="PWN35867.1"/>
    </source>
</evidence>
<feature type="compositionally biased region" description="Low complexity" evidence="1">
    <location>
        <begin position="40"/>
        <end position="81"/>
    </location>
</feature>
<organism evidence="2 3">
    <name type="scientific">Meira miltonrushii</name>
    <dbReference type="NCBI Taxonomy" id="1280837"/>
    <lineage>
        <taxon>Eukaryota</taxon>
        <taxon>Fungi</taxon>
        <taxon>Dikarya</taxon>
        <taxon>Basidiomycota</taxon>
        <taxon>Ustilaginomycotina</taxon>
        <taxon>Exobasidiomycetes</taxon>
        <taxon>Exobasidiales</taxon>
        <taxon>Brachybasidiaceae</taxon>
        <taxon>Meira</taxon>
    </lineage>
</organism>
<keyword evidence="3" id="KW-1185">Reference proteome</keyword>